<dbReference type="AlphaFoldDB" id="A0AA49GM56"/>
<accession>A0AA49GM56</accession>
<dbReference type="GO" id="GO:0032259">
    <property type="term" value="P:methylation"/>
    <property type="evidence" value="ECO:0007669"/>
    <property type="project" value="UniProtKB-KW"/>
</dbReference>
<dbReference type="Gene3D" id="1.10.155.10">
    <property type="entry name" value="Chemotaxis receptor methyltransferase CheR, N-terminal domain"/>
    <property type="match status" value="1"/>
</dbReference>
<dbReference type="PROSITE" id="PS50123">
    <property type="entry name" value="CHER"/>
    <property type="match status" value="1"/>
</dbReference>
<dbReference type="InterPro" id="IPR026024">
    <property type="entry name" value="Chemotaxis_MeTrfase_CheR"/>
</dbReference>
<feature type="domain" description="CheR-type methyltransferase" evidence="6">
    <location>
        <begin position="3"/>
        <end position="283"/>
    </location>
</feature>
<evidence type="ECO:0000256" key="3">
    <source>
        <dbReference type="ARBA" id="ARBA00022603"/>
    </source>
</evidence>
<keyword evidence="5" id="KW-0949">S-adenosyl-L-methionine</keyword>
<dbReference type="InterPro" id="IPR036804">
    <property type="entry name" value="CheR_N_sf"/>
</dbReference>
<dbReference type="InterPro" id="IPR000780">
    <property type="entry name" value="CheR_MeTrfase"/>
</dbReference>
<evidence type="ECO:0000259" key="6">
    <source>
        <dbReference type="PROSITE" id="PS50123"/>
    </source>
</evidence>
<protein>
    <recommendedName>
        <fullName evidence="2">protein-glutamate O-methyltransferase</fullName>
        <ecNumber evidence="2">2.1.1.80</ecNumber>
    </recommendedName>
</protein>
<dbReference type="Pfam" id="PF01739">
    <property type="entry name" value="CheR"/>
    <property type="match status" value="1"/>
</dbReference>
<sequence>MINLGNPVRLSDGEFAKLSRYIYDNYGINLPITKKVLLESRLQKHLRISGIPSFKQYIEQVCEGEEHEEVIKMINLVSTNKTEFFRERSHFDFITDHILPTYTRNSKNKNLSIWSAAASSGEEIYSIAITMEEFFLKNKERFSYNILGTDISTDALNTARSAIYPESSIDGIPFDLRKRYFLKSKDRSARQVRVRKHLRDKSTFKRFNLMDNKYPNQAGFDIIFCRNVLIYFDKATQESVLKKLCGCLKVGGYLFLGHSESLLSMNLPLKQKLHAGYEKIPAS</sequence>
<dbReference type="PIRSF" id="PIRSF000410">
    <property type="entry name" value="CheR"/>
    <property type="match status" value="1"/>
</dbReference>
<organism evidence="7">
    <name type="scientific">Roseihalotalea indica</name>
    <dbReference type="NCBI Taxonomy" id="2867963"/>
    <lineage>
        <taxon>Bacteria</taxon>
        <taxon>Pseudomonadati</taxon>
        <taxon>Bacteroidota</taxon>
        <taxon>Cytophagia</taxon>
        <taxon>Cytophagales</taxon>
        <taxon>Catalimonadaceae</taxon>
        <taxon>Roseihalotalea</taxon>
    </lineage>
</organism>
<dbReference type="InterPro" id="IPR022641">
    <property type="entry name" value="CheR_N"/>
</dbReference>
<proteinExistence type="predicted"/>
<dbReference type="PRINTS" id="PR00996">
    <property type="entry name" value="CHERMTFRASE"/>
</dbReference>
<evidence type="ECO:0000313" key="7">
    <source>
        <dbReference type="EMBL" id="WKN36703.1"/>
    </source>
</evidence>
<dbReference type="SUPFAM" id="SSF47757">
    <property type="entry name" value="Chemotaxis receptor methyltransferase CheR, N-terminal domain"/>
    <property type="match status" value="1"/>
</dbReference>
<dbReference type="Pfam" id="PF03705">
    <property type="entry name" value="CheR_N"/>
    <property type="match status" value="1"/>
</dbReference>
<dbReference type="EMBL" id="CP120682">
    <property type="protein sequence ID" value="WKN36703.1"/>
    <property type="molecule type" value="Genomic_DNA"/>
</dbReference>
<dbReference type="GO" id="GO:0008983">
    <property type="term" value="F:protein-glutamate O-methyltransferase activity"/>
    <property type="evidence" value="ECO:0007669"/>
    <property type="project" value="UniProtKB-EC"/>
</dbReference>
<evidence type="ECO:0000256" key="4">
    <source>
        <dbReference type="ARBA" id="ARBA00022679"/>
    </source>
</evidence>
<dbReference type="InterPro" id="IPR050903">
    <property type="entry name" value="Bact_Chemotaxis_MeTrfase"/>
</dbReference>
<dbReference type="SUPFAM" id="SSF53335">
    <property type="entry name" value="S-adenosyl-L-methionine-dependent methyltransferases"/>
    <property type="match status" value="1"/>
</dbReference>
<dbReference type="SMART" id="SM00138">
    <property type="entry name" value="MeTrc"/>
    <property type="match status" value="1"/>
</dbReference>
<comment type="catalytic activity">
    <reaction evidence="1">
        <text>L-glutamyl-[protein] + S-adenosyl-L-methionine = [protein]-L-glutamate 5-O-methyl ester + S-adenosyl-L-homocysteine</text>
        <dbReference type="Rhea" id="RHEA:24452"/>
        <dbReference type="Rhea" id="RHEA-COMP:10208"/>
        <dbReference type="Rhea" id="RHEA-COMP:10311"/>
        <dbReference type="ChEBI" id="CHEBI:29973"/>
        <dbReference type="ChEBI" id="CHEBI:57856"/>
        <dbReference type="ChEBI" id="CHEBI:59789"/>
        <dbReference type="ChEBI" id="CHEBI:82795"/>
        <dbReference type="EC" id="2.1.1.80"/>
    </reaction>
</comment>
<keyword evidence="4" id="KW-0808">Transferase</keyword>
<evidence type="ECO:0000256" key="1">
    <source>
        <dbReference type="ARBA" id="ARBA00001541"/>
    </source>
</evidence>
<dbReference type="InterPro" id="IPR029063">
    <property type="entry name" value="SAM-dependent_MTases_sf"/>
</dbReference>
<evidence type="ECO:0000256" key="2">
    <source>
        <dbReference type="ARBA" id="ARBA00012534"/>
    </source>
</evidence>
<reference evidence="7" key="2">
    <citation type="journal article" date="2024" name="Antonie Van Leeuwenhoek">
        <title>Roseihalotalea indica gen. nov., sp. nov., a halophilic Bacteroidetes from mesopelagic Southwest Indian Ocean with higher carbohydrate metabolic potential.</title>
        <authorList>
            <person name="Chen B."/>
            <person name="Zhang M."/>
            <person name="Lin D."/>
            <person name="Ye J."/>
            <person name="Tang K."/>
        </authorList>
    </citation>
    <scope>NUCLEOTIDE SEQUENCE</scope>
    <source>
        <strain evidence="7">TK19036</strain>
    </source>
</reference>
<dbReference type="PANTHER" id="PTHR24422:SF26">
    <property type="entry name" value="CHEMOTAXIS PROTEIN METHYLTRANSFERASE"/>
    <property type="match status" value="1"/>
</dbReference>
<gene>
    <name evidence="7" type="ORF">K4G66_30530</name>
</gene>
<dbReference type="InterPro" id="IPR022642">
    <property type="entry name" value="CheR_C"/>
</dbReference>
<name>A0AA49GM56_9BACT</name>
<dbReference type="PANTHER" id="PTHR24422">
    <property type="entry name" value="CHEMOTAXIS PROTEIN METHYLTRANSFERASE"/>
    <property type="match status" value="1"/>
</dbReference>
<reference evidence="7" key="1">
    <citation type="journal article" date="2023" name="Comput. Struct. Biotechnol. J.">
        <title>Discovery of a novel marine Bacteroidetes with a rich repertoire of carbohydrate-active enzymes.</title>
        <authorList>
            <person name="Chen B."/>
            <person name="Liu G."/>
            <person name="Chen Q."/>
            <person name="Wang H."/>
            <person name="Liu L."/>
            <person name="Tang K."/>
        </authorList>
    </citation>
    <scope>NUCLEOTIDE SEQUENCE</scope>
    <source>
        <strain evidence="7">TK19036</strain>
    </source>
</reference>
<dbReference type="EC" id="2.1.1.80" evidence="2"/>
<evidence type="ECO:0000256" key="5">
    <source>
        <dbReference type="ARBA" id="ARBA00022691"/>
    </source>
</evidence>
<keyword evidence="3" id="KW-0489">Methyltransferase</keyword>
<dbReference type="Gene3D" id="3.40.50.150">
    <property type="entry name" value="Vaccinia Virus protein VP39"/>
    <property type="match status" value="1"/>
</dbReference>